<feature type="transmembrane region" description="Helical" evidence="2">
    <location>
        <begin position="55"/>
        <end position="74"/>
    </location>
</feature>
<evidence type="ECO:0000256" key="1">
    <source>
        <dbReference type="SAM" id="Coils"/>
    </source>
</evidence>
<keyword evidence="2" id="KW-0472">Membrane</keyword>
<name>A0A0H2YSY6_CLOP1</name>
<protein>
    <submittedName>
        <fullName evidence="3">Conserved domain protein</fullName>
    </submittedName>
</protein>
<evidence type="ECO:0000313" key="4">
    <source>
        <dbReference type="Proteomes" id="UP000001823"/>
    </source>
</evidence>
<keyword evidence="4" id="KW-1185">Reference proteome</keyword>
<dbReference type="HOGENOM" id="CLU_1812433_0_0_9"/>
<evidence type="ECO:0000313" key="3">
    <source>
        <dbReference type="EMBL" id="ABG83870.1"/>
    </source>
</evidence>
<keyword evidence="2" id="KW-0812">Transmembrane</keyword>
<reference evidence="3 4" key="1">
    <citation type="journal article" date="2006" name="Genome Res.">
        <title>Skewed genomic variability in strains of the toxigenic bacterial pathogen, Clostridium perfringens.</title>
        <authorList>
            <person name="Myers G.S."/>
            <person name="Rasko D.A."/>
            <person name="Cheung J.K."/>
            <person name="Ravel J."/>
            <person name="Seshadri R."/>
            <person name="Deboy R.T."/>
            <person name="Ren Q."/>
            <person name="Varga J."/>
            <person name="Awad M.M."/>
            <person name="Brinkac L.M."/>
            <person name="Daugherty S.C."/>
            <person name="Haft D.H."/>
            <person name="Dodson R.J."/>
            <person name="Madupu R."/>
            <person name="Nelson W.C."/>
            <person name="Rosovitz M.J."/>
            <person name="Sullivan S.A."/>
            <person name="Khouri H."/>
            <person name="Dimitrov G.I."/>
            <person name="Watkins K.L."/>
            <person name="Mulligan S."/>
            <person name="Benton J."/>
            <person name="Radune D."/>
            <person name="Fisher D.J."/>
            <person name="Atkins H.S."/>
            <person name="Hiscox T."/>
            <person name="Jost B.H."/>
            <person name="Billington S.J."/>
            <person name="Songer J.G."/>
            <person name="McClane B.A."/>
            <person name="Titball R.W."/>
            <person name="Rood J.I."/>
            <person name="Melville S.B."/>
            <person name="Paulsen I.T."/>
        </authorList>
    </citation>
    <scope>NUCLEOTIDE SEQUENCE [LARGE SCALE GENOMIC DNA]</scope>
    <source>
        <strain evidence="4">ATCC 13124 / DSM 756 / JCM 1290 / NCIMB 6125 / NCTC 8237 / S 107 / Type A</strain>
    </source>
</reference>
<keyword evidence="2" id="KW-1133">Transmembrane helix</keyword>
<evidence type="ECO:0000256" key="2">
    <source>
        <dbReference type="SAM" id="Phobius"/>
    </source>
</evidence>
<feature type="coiled-coil region" evidence="1">
    <location>
        <begin position="21"/>
        <end position="55"/>
    </location>
</feature>
<dbReference type="PaxDb" id="195103-CPF_2053"/>
<feature type="transmembrane region" description="Helical" evidence="2">
    <location>
        <begin position="80"/>
        <end position="103"/>
    </location>
</feature>
<proteinExistence type="predicted"/>
<dbReference type="RefSeq" id="WP_011590959.1">
    <property type="nucleotide sequence ID" value="NC_008261.1"/>
</dbReference>
<dbReference type="GeneID" id="93001666"/>
<feature type="transmembrane region" description="Helical" evidence="2">
    <location>
        <begin position="124"/>
        <end position="141"/>
    </location>
</feature>
<accession>A0A0H2YSY6</accession>
<dbReference type="AlphaFoldDB" id="A0A0H2YSY6"/>
<keyword evidence="1" id="KW-0175">Coiled coil</keyword>
<gene>
    <name evidence="3" type="ordered locus">CPF_2053</name>
</gene>
<dbReference type="EMBL" id="CP000246">
    <property type="protein sequence ID" value="ABG83870.1"/>
    <property type="molecule type" value="Genomic_DNA"/>
</dbReference>
<dbReference type="KEGG" id="cpf:CPF_2053"/>
<organism evidence="3 4">
    <name type="scientific">Clostridium perfringens (strain ATCC 13124 / DSM 756 / JCM 1290 / NCIMB 6125 / NCTC 8237 / Type A)</name>
    <dbReference type="NCBI Taxonomy" id="195103"/>
    <lineage>
        <taxon>Bacteria</taxon>
        <taxon>Bacillati</taxon>
        <taxon>Bacillota</taxon>
        <taxon>Clostridia</taxon>
        <taxon>Eubacteriales</taxon>
        <taxon>Clostridiaceae</taxon>
        <taxon>Clostridium</taxon>
    </lineage>
</organism>
<dbReference type="Proteomes" id="UP000001823">
    <property type="component" value="Chromosome"/>
</dbReference>
<sequence length="142" mass="16143">MKICKRCGEVNEDENLLCKNGDCLNKEFEDYEALKNKAKNNLIRKEKLKSILEKAIFITYLAGVLIAGIINFRNLSFSNIILTIVLGISGIMCIKFTSFVFEIQHIFSLKDPSGDNMADIYESYLKVIGVLALIYSVYLLFK</sequence>
<dbReference type="STRING" id="195103.CPF_2053"/>
<dbReference type="eggNOG" id="ENOG50314MM">
    <property type="taxonomic scope" value="Bacteria"/>
</dbReference>